<dbReference type="GO" id="GO:0005829">
    <property type="term" value="C:cytosol"/>
    <property type="evidence" value="ECO:0007669"/>
    <property type="project" value="TreeGrafter"/>
</dbReference>
<keyword evidence="1" id="KW-1133">Transmembrane helix</keyword>
<dbReference type="OrthoDB" id="289038at2759"/>
<feature type="transmembrane region" description="Helical" evidence="1">
    <location>
        <begin position="12"/>
        <end position="30"/>
    </location>
</feature>
<dbReference type="GO" id="GO:0004843">
    <property type="term" value="F:cysteine-type deubiquitinase activity"/>
    <property type="evidence" value="ECO:0007669"/>
    <property type="project" value="InterPro"/>
</dbReference>
<dbReference type="PANTHER" id="PTHR24006:SF937">
    <property type="entry name" value="UBIQUITIN CARBOXYL-TERMINAL HYDROLASE"/>
    <property type="match status" value="1"/>
</dbReference>
<evidence type="ECO:0000313" key="3">
    <source>
        <dbReference type="EMBL" id="KXN68552.1"/>
    </source>
</evidence>
<dbReference type="Pfam" id="PF00443">
    <property type="entry name" value="UCH"/>
    <property type="match status" value="1"/>
</dbReference>
<dbReference type="GO" id="GO:0005634">
    <property type="term" value="C:nucleus"/>
    <property type="evidence" value="ECO:0007669"/>
    <property type="project" value="TreeGrafter"/>
</dbReference>
<name>A0A137P0N4_CONC2</name>
<evidence type="ECO:0000256" key="1">
    <source>
        <dbReference type="SAM" id="Phobius"/>
    </source>
</evidence>
<dbReference type="EMBL" id="KQ964570">
    <property type="protein sequence ID" value="KXN68552.1"/>
    <property type="molecule type" value="Genomic_DNA"/>
</dbReference>
<feature type="domain" description="USP" evidence="2">
    <location>
        <begin position="33"/>
        <end position="176"/>
    </location>
</feature>
<keyword evidence="1" id="KW-0472">Membrane</keyword>
<protein>
    <recommendedName>
        <fullName evidence="2">USP domain-containing protein</fullName>
    </recommendedName>
</protein>
<dbReference type="PROSITE" id="PS50235">
    <property type="entry name" value="USP_3"/>
    <property type="match status" value="1"/>
</dbReference>
<reference evidence="3 4" key="1">
    <citation type="journal article" date="2015" name="Genome Biol. Evol.">
        <title>Phylogenomic analyses indicate that early fungi evolved digesting cell walls of algal ancestors of land plants.</title>
        <authorList>
            <person name="Chang Y."/>
            <person name="Wang S."/>
            <person name="Sekimoto S."/>
            <person name="Aerts A.L."/>
            <person name="Choi C."/>
            <person name="Clum A."/>
            <person name="LaButti K.M."/>
            <person name="Lindquist E.A."/>
            <person name="Yee Ngan C."/>
            <person name="Ohm R.A."/>
            <person name="Salamov A.A."/>
            <person name="Grigoriev I.V."/>
            <person name="Spatafora J.W."/>
            <person name="Berbee M.L."/>
        </authorList>
    </citation>
    <scope>NUCLEOTIDE SEQUENCE [LARGE SCALE GENOMIC DNA]</scope>
    <source>
        <strain evidence="3 4">NRRL 28638</strain>
    </source>
</reference>
<dbReference type="InterPro" id="IPR028889">
    <property type="entry name" value="USP"/>
</dbReference>
<dbReference type="InterPro" id="IPR050164">
    <property type="entry name" value="Peptidase_C19"/>
</dbReference>
<proteinExistence type="predicted"/>
<evidence type="ECO:0000313" key="4">
    <source>
        <dbReference type="Proteomes" id="UP000070444"/>
    </source>
</evidence>
<keyword evidence="1" id="KW-0812">Transmembrane</keyword>
<organism evidence="3 4">
    <name type="scientific">Conidiobolus coronatus (strain ATCC 28846 / CBS 209.66 / NRRL 28638)</name>
    <name type="common">Delacroixia coronata</name>
    <dbReference type="NCBI Taxonomy" id="796925"/>
    <lineage>
        <taxon>Eukaryota</taxon>
        <taxon>Fungi</taxon>
        <taxon>Fungi incertae sedis</taxon>
        <taxon>Zoopagomycota</taxon>
        <taxon>Entomophthoromycotina</taxon>
        <taxon>Entomophthoromycetes</taxon>
        <taxon>Entomophthorales</taxon>
        <taxon>Ancylistaceae</taxon>
        <taxon>Conidiobolus</taxon>
    </lineage>
</organism>
<evidence type="ECO:0000259" key="2">
    <source>
        <dbReference type="PROSITE" id="PS50235"/>
    </source>
</evidence>
<accession>A0A137P0N4</accession>
<gene>
    <name evidence="3" type="ORF">CONCODRAFT_9145</name>
</gene>
<keyword evidence="4" id="KW-1185">Reference proteome</keyword>
<dbReference type="InterPro" id="IPR038765">
    <property type="entry name" value="Papain-like_cys_pep_sf"/>
</dbReference>
<dbReference type="AlphaFoldDB" id="A0A137P0N4"/>
<dbReference type="Gene3D" id="3.90.70.10">
    <property type="entry name" value="Cysteine proteinases"/>
    <property type="match status" value="1"/>
</dbReference>
<sequence>MLGLASLGPCKPIGSLSFIGPFMATFFILLNPTSLNNDLHISSTRLSSLGFMYKQEYISLSRSETLSLRLSLFDADNNFLGSDNFTPISPTNFLHKLWSTSKHLAGYHEHDAHELLMAVLNRLHEEVRIHSSNSLECRCIIHQTFSGMLKSEVTCEACNSTTSASLGRNFSTSNFE</sequence>
<dbReference type="STRING" id="796925.A0A137P0N4"/>
<dbReference type="GO" id="GO:0016579">
    <property type="term" value="P:protein deubiquitination"/>
    <property type="evidence" value="ECO:0007669"/>
    <property type="project" value="InterPro"/>
</dbReference>
<dbReference type="Proteomes" id="UP000070444">
    <property type="component" value="Unassembled WGS sequence"/>
</dbReference>
<dbReference type="SUPFAM" id="SSF54001">
    <property type="entry name" value="Cysteine proteinases"/>
    <property type="match status" value="1"/>
</dbReference>
<dbReference type="PANTHER" id="PTHR24006">
    <property type="entry name" value="UBIQUITIN CARBOXYL-TERMINAL HYDROLASE"/>
    <property type="match status" value="1"/>
</dbReference>
<dbReference type="InterPro" id="IPR001394">
    <property type="entry name" value="Peptidase_C19_UCH"/>
</dbReference>